<evidence type="ECO:0000259" key="1">
    <source>
        <dbReference type="Pfam" id="PF21941"/>
    </source>
</evidence>
<dbReference type="InterPro" id="IPR027417">
    <property type="entry name" value="P-loop_NTPase"/>
</dbReference>
<reference evidence="2" key="2">
    <citation type="submission" date="2021-04" db="EMBL/GenBank/DDBJ databases">
        <authorList>
            <person name="Gilroy R."/>
        </authorList>
    </citation>
    <scope>NUCLEOTIDE SEQUENCE</scope>
    <source>
        <strain evidence="2">ChiHjej10B9-743</strain>
    </source>
</reference>
<gene>
    <name evidence="2" type="ORF">IAA42_05200</name>
</gene>
<comment type="caution">
    <text evidence="2">The sequence shown here is derived from an EMBL/GenBank/DDBJ whole genome shotgun (WGS) entry which is preliminary data.</text>
</comment>
<name>A0A9D2CHC8_9ACTN</name>
<evidence type="ECO:0000313" key="2">
    <source>
        <dbReference type="EMBL" id="HIY79814.1"/>
    </source>
</evidence>
<proteinExistence type="predicted"/>
<dbReference type="Gene3D" id="3.40.50.300">
    <property type="entry name" value="P-loop containing nucleotide triphosphate hydrolases"/>
    <property type="match status" value="1"/>
</dbReference>
<organism evidence="2 3">
    <name type="scientific">Candidatus Olsenella excrementavium</name>
    <dbReference type="NCBI Taxonomy" id="2838709"/>
    <lineage>
        <taxon>Bacteria</taxon>
        <taxon>Bacillati</taxon>
        <taxon>Actinomycetota</taxon>
        <taxon>Coriobacteriia</taxon>
        <taxon>Coriobacteriales</taxon>
        <taxon>Atopobiaceae</taxon>
        <taxon>Olsenella</taxon>
    </lineage>
</organism>
<dbReference type="Pfam" id="PF21941">
    <property type="entry name" value="SMEK_N"/>
    <property type="match status" value="1"/>
</dbReference>
<feature type="domain" description="SMEK" evidence="1">
    <location>
        <begin position="12"/>
        <end position="149"/>
    </location>
</feature>
<dbReference type="EMBL" id="DXCP01000037">
    <property type="protein sequence ID" value="HIY79814.1"/>
    <property type="molecule type" value="Genomic_DNA"/>
</dbReference>
<sequence length="1420" mass="159107">MVLARSVNFETVNDLLTKINQESAQAASSNLQSIQVHLEDMFCDLLNCLYGTHLVNANLASMNYPGIDLIDESSLLCIQVTADTSAKKMKETLEKPIMKSLSEKGYRLKFCYVGEQNKNVKQRRPKNPFGIMFSAPSDTILTVDILNAFKHLDLDRQEEAIALLRREVGEGYVISADKMREMLCRAIKQLGPRYTPTANVETPDMMRLAALIDDELFRKDLLGKAQSAAIGINKLTSHNIDGADRDTLAEAAEFFSPLTEVLADIPKGHAARADFEEWALRLNAAAGECSQYPSNLFEKVGLRGRLATTFQDALYRVWAIGDACHAWGVEYLGSKRVLVCGEAGIGKSHLLADLCEKELEKGNAAVLVLGSQFVEEGSSEESIPKILGLAGSFNDLLAEMQRYASARRGIAVLAIDALNEGRGRAIWRHALLSLMDKVSHYPLVRLVLSVRSTYKAEVTPDSLSDEEIGVMECKGFGEVSSVALETLCDYYNIAYPTTPLVGMEFSNPLYLKLLCRHLHDCGGCFTTDVEMGDLVTGLLAEINNKLADSQRADYDRRIPLVARSAQAIVRSPSFFYGAIDYEKAEGAVIEVVRDYVSPPGSFLEGLVSEGLFNVLDGEGSSYLTFSYDLVGNYVVAAMVVERAKELQGIGRFASSAEALSSLLNEEYGWISGDQGVLAALSTICPTECECELFELGLNHNGAFSPVRGAFVEGIPWRRTIEVTPDLDNFIRTEVLADKYSMRDFISMSFQLATKRGGIDAKFFKKLLLPLPMPKRDHIWSSTIATSTKAASFVDWVWKHGGELDEWHVESIATLLTLCLAATNIVLRRKAIKALALVLINRPGVASCLWDDFCRVDDDYILEGLCGAIYGAAVNSSELGIWPTVADNVVTAMLNEGEAYPNIAVRDYIVLLSDSVLESHFTQSCLSDPFVSPWRSDWYDSLPSNEEIDVFLDACEEKYGEKSKETSAVWWLIHSMVTEYGRGTCAYGDFGRYVFGYRVSAWANQFESDQQLSNALVAQILTKWYDPDLHAGYDVEIKRREGSSLYTGCERIGKKYQKIAMNRLLARLLDNYPPYRTNTIYREGYEEYSEKRTALLKASISSGDYSAFSKEADDVSDWVVGERHEPLNREDVGNELLFVRSHDPSFPWKWSSLASPYNVIGAYPSFVFVDGDPDEWCKSDAELLTVDQFRIRHLDGRRFYTIAAYLKWQITKHGKRCRESTWISGALFVGKNDISDVFGHYSGRSTSLDFTGVRFGELFDGWGFGLSNSIHQSELFELESKVTEASYLYDWSEDREELQGEGPCILLPCAALVNYFGLFRRGPLIWENASGEAVSYCLIDRKAESRVLLFDADLLDEYLEKTAQELIWDDYFEKQTARLIYRKWINAKIEEGHFRIEDTEEPYCGEAMHAHWMSEDGWFDA</sequence>
<accession>A0A9D2CHC8</accession>
<dbReference type="NCBIfam" id="NF033859">
    <property type="entry name" value="SMEK_N"/>
    <property type="match status" value="1"/>
</dbReference>
<protein>
    <submittedName>
        <fullName evidence="2">SMEK domain-containing protein</fullName>
    </submittedName>
</protein>
<evidence type="ECO:0000313" key="3">
    <source>
        <dbReference type="Proteomes" id="UP000824133"/>
    </source>
</evidence>
<dbReference type="Proteomes" id="UP000824133">
    <property type="component" value="Unassembled WGS sequence"/>
</dbReference>
<dbReference type="InterPro" id="IPR047740">
    <property type="entry name" value="SMEK_dom"/>
</dbReference>
<reference evidence="2" key="1">
    <citation type="journal article" date="2021" name="PeerJ">
        <title>Extensive microbial diversity within the chicken gut microbiome revealed by metagenomics and culture.</title>
        <authorList>
            <person name="Gilroy R."/>
            <person name="Ravi A."/>
            <person name="Getino M."/>
            <person name="Pursley I."/>
            <person name="Horton D.L."/>
            <person name="Alikhan N.F."/>
            <person name="Baker D."/>
            <person name="Gharbi K."/>
            <person name="Hall N."/>
            <person name="Watson M."/>
            <person name="Adriaenssens E.M."/>
            <person name="Foster-Nyarko E."/>
            <person name="Jarju S."/>
            <person name="Secka A."/>
            <person name="Antonio M."/>
            <person name="Oren A."/>
            <person name="Chaudhuri R.R."/>
            <person name="La Ragione R."/>
            <person name="Hildebrand F."/>
            <person name="Pallen M.J."/>
        </authorList>
    </citation>
    <scope>NUCLEOTIDE SEQUENCE</scope>
    <source>
        <strain evidence="2">ChiHjej10B9-743</strain>
    </source>
</reference>